<keyword evidence="1" id="KW-0472">Membrane</keyword>
<reference evidence="2" key="1">
    <citation type="submission" date="2023-04" db="EMBL/GenBank/DDBJ databases">
        <authorList>
            <person name="Vijverberg K."/>
            <person name="Xiong W."/>
            <person name="Schranz E."/>
        </authorList>
    </citation>
    <scope>NUCLEOTIDE SEQUENCE</scope>
</reference>
<keyword evidence="1" id="KW-1133">Transmembrane helix</keyword>
<evidence type="ECO:0000256" key="1">
    <source>
        <dbReference type="SAM" id="Phobius"/>
    </source>
</evidence>
<sequence length="247" mass="27876">MASAASMGVAVRALMIVLLFVMVAAFANLFAVDGYISCFDFSSRWGVKILMEFSVYTVVMGAWFFYKESGWIKTIIFTLSIYFLGSLLSIGYILLQFFKLSREESSTNPLYFVLARHHTREHTSRIPVVTVRAIFSALLFLTMGALIYTLIKDISGSYDDSFTKCFLANMTDLYIHAVMFAVWIAYKESSWTTATLWIISLLFFGSITLCVYIVRQLFSISPEKPASYIIFSSSDICEPLIAPHANV</sequence>
<name>A0AA35Y6G4_LACSI</name>
<feature type="transmembrane region" description="Helical" evidence="1">
    <location>
        <begin position="193"/>
        <end position="214"/>
    </location>
</feature>
<dbReference type="AlphaFoldDB" id="A0AA35Y6G4"/>
<proteinExistence type="predicted"/>
<evidence type="ECO:0000313" key="3">
    <source>
        <dbReference type="Proteomes" id="UP001177003"/>
    </source>
</evidence>
<gene>
    <name evidence="2" type="ORF">LSALG_LOCUS9473</name>
</gene>
<dbReference type="InterPro" id="IPR009943">
    <property type="entry name" value="DUF1475"/>
</dbReference>
<dbReference type="PANTHER" id="PTHR36318">
    <property type="entry name" value="OS06G0581300 PROTEIN"/>
    <property type="match status" value="1"/>
</dbReference>
<feature type="transmembrane region" description="Helical" evidence="1">
    <location>
        <begin position="71"/>
        <end position="95"/>
    </location>
</feature>
<dbReference type="PANTHER" id="PTHR36318:SF4">
    <property type="entry name" value="REVERSE TRANSCRIPTASE, RNA-DEPENDENT DNA POLYMERASE-RELATED"/>
    <property type="match status" value="1"/>
</dbReference>
<keyword evidence="3" id="KW-1185">Reference proteome</keyword>
<feature type="transmembrane region" description="Helical" evidence="1">
    <location>
        <begin position="12"/>
        <end position="33"/>
    </location>
</feature>
<protein>
    <submittedName>
        <fullName evidence="2">Uncharacterized protein</fullName>
    </submittedName>
</protein>
<dbReference type="EMBL" id="OX465077">
    <property type="protein sequence ID" value="CAI9269084.1"/>
    <property type="molecule type" value="Genomic_DNA"/>
</dbReference>
<feature type="transmembrane region" description="Helical" evidence="1">
    <location>
        <begin position="166"/>
        <end position="186"/>
    </location>
</feature>
<evidence type="ECO:0000313" key="2">
    <source>
        <dbReference type="EMBL" id="CAI9269084.1"/>
    </source>
</evidence>
<feature type="transmembrane region" description="Helical" evidence="1">
    <location>
        <begin position="45"/>
        <end position="65"/>
    </location>
</feature>
<dbReference type="Pfam" id="PF07343">
    <property type="entry name" value="DUF1475"/>
    <property type="match status" value="1"/>
</dbReference>
<accession>A0AA35Y6G4</accession>
<organism evidence="2 3">
    <name type="scientific">Lactuca saligna</name>
    <name type="common">Willowleaf lettuce</name>
    <dbReference type="NCBI Taxonomy" id="75948"/>
    <lineage>
        <taxon>Eukaryota</taxon>
        <taxon>Viridiplantae</taxon>
        <taxon>Streptophyta</taxon>
        <taxon>Embryophyta</taxon>
        <taxon>Tracheophyta</taxon>
        <taxon>Spermatophyta</taxon>
        <taxon>Magnoliopsida</taxon>
        <taxon>eudicotyledons</taxon>
        <taxon>Gunneridae</taxon>
        <taxon>Pentapetalae</taxon>
        <taxon>asterids</taxon>
        <taxon>campanulids</taxon>
        <taxon>Asterales</taxon>
        <taxon>Asteraceae</taxon>
        <taxon>Cichorioideae</taxon>
        <taxon>Cichorieae</taxon>
        <taxon>Lactucinae</taxon>
        <taxon>Lactuca</taxon>
    </lineage>
</organism>
<feature type="transmembrane region" description="Helical" evidence="1">
    <location>
        <begin position="129"/>
        <end position="151"/>
    </location>
</feature>
<dbReference type="Proteomes" id="UP001177003">
    <property type="component" value="Chromosome 1"/>
</dbReference>
<keyword evidence="1" id="KW-0812">Transmembrane</keyword>